<dbReference type="GO" id="GO:0005634">
    <property type="term" value="C:nucleus"/>
    <property type="evidence" value="ECO:0007669"/>
    <property type="project" value="UniProtKB-SubCell"/>
</dbReference>
<protein>
    <submittedName>
        <fullName evidence="13">Cell division cycle-associated 7-like protein</fullName>
    </submittedName>
</protein>
<evidence type="ECO:0000256" key="3">
    <source>
        <dbReference type="ARBA" id="ARBA00022490"/>
    </source>
</evidence>
<dbReference type="AlphaFoldDB" id="A0A3Q0IV10"/>
<dbReference type="GO" id="GO:0005737">
    <property type="term" value="C:cytoplasm"/>
    <property type="evidence" value="ECO:0007669"/>
    <property type="project" value="UniProtKB-SubCell"/>
</dbReference>
<evidence type="ECO:0000313" key="13">
    <source>
        <dbReference type="RefSeq" id="XP_026678498.1"/>
    </source>
</evidence>
<sequence>MEGEDEHKEEENQTGIEEGEKAVKGEEEEVEKLEEEEKEEQEEEDEEKENTDESDEENTRPLSLLEKRRLNKMKMVGQVSNLLDSAKTKMKNITQKLDKPKEDLNPRKRKRYQLKDESTHSLIKEITPLRRSSRQVERKYYSEGVDDPELLGYLKKLEDHHRFNLGFKLPDESSYEEDFLGFKEDESRRDLLSERSKKRRYRRVQHRSSGAPVPALDVSQVTDDILSKVVTNVSRKVYSQSGSTCHQCRQKTTDTKTFCRSGNCTGVRGQFCGVCLLNRYGEDIVKALLNENSVSYPNWACPPCRDICNCSICRNRKGLPPTGIMTPLALTKGFESVKDYLQEAEKDLEFIEY</sequence>
<gene>
    <name evidence="13" type="primary">LOC108252232</name>
</gene>
<evidence type="ECO:0000256" key="5">
    <source>
        <dbReference type="ARBA" id="ARBA00022553"/>
    </source>
</evidence>
<keyword evidence="7" id="KW-0805">Transcription regulation</keyword>
<dbReference type="RefSeq" id="XP_026678498.1">
    <property type="nucleotide sequence ID" value="XM_026822697.1"/>
</dbReference>
<feature type="compositionally biased region" description="Basic and acidic residues" evidence="10">
    <location>
        <begin position="1"/>
        <end position="11"/>
    </location>
</feature>
<keyword evidence="12" id="KW-1185">Reference proteome</keyword>
<evidence type="ECO:0000259" key="11">
    <source>
        <dbReference type="Pfam" id="PF10497"/>
    </source>
</evidence>
<keyword evidence="5" id="KW-0597">Phosphoprotein</keyword>
<dbReference type="STRING" id="121845.A0A3Q0IV10"/>
<comment type="subcellular location">
    <subcellularLocation>
        <location evidence="2">Cytoplasm</location>
    </subcellularLocation>
    <subcellularLocation>
        <location evidence="1">Nucleus</location>
    </subcellularLocation>
</comment>
<feature type="region of interest" description="Disordered" evidence="10">
    <location>
        <begin position="1"/>
        <end position="103"/>
    </location>
</feature>
<keyword evidence="6" id="KW-0832">Ubl conjugation</keyword>
<evidence type="ECO:0000256" key="4">
    <source>
        <dbReference type="ARBA" id="ARBA00022499"/>
    </source>
</evidence>
<dbReference type="Proteomes" id="UP000079169">
    <property type="component" value="Unplaced"/>
</dbReference>
<dbReference type="GeneID" id="108252232"/>
<evidence type="ECO:0000256" key="2">
    <source>
        <dbReference type="ARBA" id="ARBA00004496"/>
    </source>
</evidence>
<dbReference type="InterPro" id="IPR040221">
    <property type="entry name" value="CDCA7/CDA7L"/>
</dbReference>
<evidence type="ECO:0000256" key="6">
    <source>
        <dbReference type="ARBA" id="ARBA00022843"/>
    </source>
</evidence>
<feature type="domain" description="Zinc-finger" evidence="11">
    <location>
        <begin position="239"/>
        <end position="341"/>
    </location>
</feature>
<keyword evidence="3" id="KW-0963">Cytoplasm</keyword>
<dbReference type="InterPro" id="IPR018866">
    <property type="entry name" value="Znf-4CXXC_R1"/>
</dbReference>
<reference evidence="13" key="1">
    <citation type="submission" date="2025-08" db="UniProtKB">
        <authorList>
            <consortium name="RefSeq"/>
        </authorList>
    </citation>
    <scope>IDENTIFICATION</scope>
</reference>
<proteinExistence type="predicted"/>
<evidence type="ECO:0000313" key="12">
    <source>
        <dbReference type="Proteomes" id="UP000079169"/>
    </source>
</evidence>
<dbReference type="PANTHER" id="PTHR31169">
    <property type="entry name" value="OS05G0300700 PROTEIN"/>
    <property type="match status" value="1"/>
</dbReference>
<evidence type="ECO:0000256" key="8">
    <source>
        <dbReference type="ARBA" id="ARBA00023163"/>
    </source>
</evidence>
<name>A0A3Q0IV10_DIACI</name>
<accession>A0A3Q0IV10</accession>
<evidence type="ECO:0000256" key="9">
    <source>
        <dbReference type="ARBA" id="ARBA00023242"/>
    </source>
</evidence>
<keyword evidence="8" id="KW-0804">Transcription</keyword>
<dbReference type="GO" id="GO:0006355">
    <property type="term" value="P:regulation of DNA-templated transcription"/>
    <property type="evidence" value="ECO:0007669"/>
    <property type="project" value="InterPro"/>
</dbReference>
<organism evidence="12 13">
    <name type="scientific">Diaphorina citri</name>
    <name type="common">Asian citrus psyllid</name>
    <dbReference type="NCBI Taxonomy" id="121845"/>
    <lineage>
        <taxon>Eukaryota</taxon>
        <taxon>Metazoa</taxon>
        <taxon>Ecdysozoa</taxon>
        <taxon>Arthropoda</taxon>
        <taxon>Hexapoda</taxon>
        <taxon>Insecta</taxon>
        <taxon>Pterygota</taxon>
        <taxon>Neoptera</taxon>
        <taxon>Paraneoptera</taxon>
        <taxon>Hemiptera</taxon>
        <taxon>Sternorrhyncha</taxon>
        <taxon>Psylloidea</taxon>
        <taxon>Psyllidae</taxon>
        <taxon>Diaphorininae</taxon>
        <taxon>Diaphorina</taxon>
    </lineage>
</organism>
<dbReference type="PANTHER" id="PTHR31169:SF8">
    <property type="entry name" value="ZINC-FINGER DOMAIN OF MONOAMINE-OXIDASE A REPRESSOR R1 PROTEIN"/>
    <property type="match status" value="1"/>
</dbReference>
<dbReference type="PaxDb" id="121845-A0A3Q0IV10"/>
<evidence type="ECO:0000256" key="7">
    <source>
        <dbReference type="ARBA" id="ARBA00023015"/>
    </source>
</evidence>
<evidence type="ECO:0000256" key="1">
    <source>
        <dbReference type="ARBA" id="ARBA00004123"/>
    </source>
</evidence>
<keyword evidence="9" id="KW-0539">Nucleus</keyword>
<feature type="compositionally biased region" description="Acidic residues" evidence="10">
    <location>
        <begin position="26"/>
        <end position="56"/>
    </location>
</feature>
<keyword evidence="4" id="KW-1017">Isopeptide bond</keyword>
<evidence type="ECO:0000256" key="10">
    <source>
        <dbReference type="SAM" id="MobiDB-lite"/>
    </source>
</evidence>
<dbReference type="Pfam" id="PF10497">
    <property type="entry name" value="zf-4CXXC_R1"/>
    <property type="match status" value="1"/>
</dbReference>
<dbReference type="KEGG" id="dci:108252232"/>